<gene>
    <name evidence="4" type="ORF">IV60_GL000740</name>
</gene>
<dbReference type="Proteomes" id="UP000051927">
    <property type="component" value="Unassembled WGS sequence"/>
</dbReference>
<accession>A0ABR5Q1P8</accession>
<reference evidence="4 5" key="1">
    <citation type="journal article" date="2015" name="Genome Announc.">
        <title>Expanding the biotechnology potential of lactobacilli through comparative genomics of 213 strains and associated genera.</title>
        <authorList>
            <person name="Sun Z."/>
            <person name="Harris H.M."/>
            <person name="McCann A."/>
            <person name="Guo C."/>
            <person name="Argimon S."/>
            <person name="Zhang W."/>
            <person name="Yang X."/>
            <person name="Jeffery I.B."/>
            <person name="Cooney J.C."/>
            <person name="Kagawa T.F."/>
            <person name="Liu W."/>
            <person name="Song Y."/>
            <person name="Salvetti E."/>
            <person name="Wrobel A."/>
            <person name="Rasinkangas P."/>
            <person name="Parkhill J."/>
            <person name="Rea M.C."/>
            <person name="O'Sullivan O."/>
            <person name="Ritari J."/>
            <person name="Douillard F.P."/>
            <person name="Paul Ross R."/>
            <person name="Yang R."/>
            <person name="Briner A.E."/>
            <person name="Felis G.E."/>
            <person name="de Vos W.M."/>
            <person name="Barrangou R."/>
            <person name="Klaenhammer T.R."/>
            <person name="Caufield P.W."/>
            <person name="Cui Y."/>
            <person name="Zhang H."/>
            <person name="O'Toole P.W."/>
        </authorList>
    </citation>
    <scope>NUCLEOTIDE SEQUENCE [LARGE SCALE GENOMIC DNA]</scope>
    <source>
        <strain evidence="4 5">DSM 7090</strain>
    </source>
</reference>
<proteinExistence type="predicted"/>
<dbReference type="Pfam" id="PF13240">
    <property type="entry name" value="Zn_Ribbon_1"/>
    <property type="match status" value="1"/>
</dbReference>
<evidence type="ECO:0000259" key="3">
    <source>
        <dbReference type="Pfam" id="PF13240"/>
    </source>
</evidence>
<feature type="region of interest" description="Disordered" evidence="1">
    <location>
        <begin position="27"/>
        <end position="84"/>
    </location>
</feature>
<feature type="region of interest" description="Disordered" evidence="1">
    <location>
        <begin position="122"/>
        <end position="151"/>
    </location>
</feature>
<feature type="compositionally biased region" description="Basic and acidic residues" evidence="1">
    <location>
        <begin position="139"/>
        <end position="151"/>
    </location>
</feature>
<dbReference type="EMBL" id="JQCP01000002">
    <property type="protein sequence ID" value="KRO02310.1"/>
    <property type="molecule type" value="Genomic_DNA"/>
</dbReference>
<feature type="transmembrane region" description="Helical" evidence="2">
    <location>
        <begin position="88"/>
        <end position="109"/>
    </location>
</feature>
<protein>
    <submittedName>
        <fullName evidence="4">Beta-lactamase class A</fullName>
    </submittedName>
</protein>
<name>A0ABR5Q1P8_9ACTN</name>
<feature type="domain" description="Zinc-ribbon" evidence="3">
    <location>
        <begin position="2"/>
        <end position="24"/>
    </location>
</feature>
<dbReference type="GeneID" id="84904540"/>
<keyword evidence="2" id="KW-0472">Membrane</keyword>
<feature type="compositionally biased region" description="Polar residues" evidence="1">
    <location>
        <begin position="27"/>
        <end position="78"/>
    </location>
</feature>
<dbReference type="InterPro" id="IPR026870">
    <property type="entry name" value="Zinc_ribbon_dom"/>
</dbReference>
<comment type="caution">
    <text evidence="4">The sequence shown here is derived from an EMBL/GenBank/DDBJ whole genome shotgun (WGS) entry which is preliminary data.</text>
</comment>
<dbReference type="RefSeq" id="WP_003149237.1">
    <property type="nucleotide sequence ID" value="NZ_CAUPIQ010000003.1"/>
</dbReference>
<organism evidence="4 5">
    <name type="scientific">Lancefieldella rimae</name>
    <dbReference type="NCBI Taxonomy" id="1383"/>
    <lineage>
        <taxon>Bacteria</taxon>
        <taxon>Bacillati</taxon>
        <taxon>Actinomycetota</taxon>
        <taxon>Coriobacteriia</taxon>
        <taxon>Coriobacteriales</taxon>
        <taxon>Atopobiaceae</taxon>
        <taxon>Lancefieldella</taxon>
    </lineage>
</organism>
<keyword evidence="2" id="KW-0812">Transmembrane</keyword>
<evidence type="ECO:0000313" key="4">
    <source>
        <dbReference type="EMBL" id="KRO02310.1"/>
    </source>
</evidence>
<keyword evidence="2" id="KW-1133">Transmembrane helix</keyword>
<evidence type="ECO:0000256" key="2">
    <source>
        <dbReference type="SAM" id="Phobius"/>
    </source>
</evidence>
<sequence>MFCTNCGTQMPDGQKFCTNCGAALQPTEQVSQPSQAEASNTGQITPKPTQVTEAKTQKASTSQPATQTHNNSTKPNDSQKSHKHNKKMIAVIALVLILVVGGVGAATYFTNGFGLLDKQGEAGQTADTTSGSSNSSSSDTKKTKKDADEKPTVKVSDISFDTTQAVSNREIRDVYSIKGTIENTTDKYVEASPSFIFKVSYKDNYGDEQNGDAILQSQMETPDGFENETIFLAPHEKKEFTYYISDYSYNENSHKKEADAKFNIVTTKQSNSTLNNLSLAEGDITVDSVELKECPFKSFTDKKALTPDDAKVSLSYNFEQFGSTVTGTVTNTTKDKWSSATIYYYTEMDGYYAFGSTSGRQDVTFVKPDASADIKGGSIFGSNQDGHTYEAKPIAVTYQVDKN</sequence>
<evidence type="ECO:0000256" key="1">
    <source>
        <dbReference type="SAM" id="MobiDB-lite"/>
    </source>
</evidence>
<keyword evidence="5" id="KW-1185">Reference proteome</keyword>
<evidence type="ECO:0000313" key="5">
    <source>
        <dbReference type="Proteomes" id="UP000051927"/>
    </source>
</evidence>
<feature type="compositionally biased region" description="Low complexity" evidence="1">
    <location>
        <begin position="127"/>
        <end position="138"/>
    </location>
</feature>